<dbReference type="Proteomes" id="UP001596270">
    <property type="component" value="Unassembled WGS sequence"/>
</dbReference>
<name>A0ABW1TR81_9BURK</name>
<dbReference type="RefSeq" id="WP_371434441.1">
    <property type="nucleotide sequence ID" value="NZ_JBHSRS010000005.1"/>
</dbReference>
<protein>
    <submittedName>
        <fullName evidence="2">MaoC/PaaZ C-terminal domain-containing protein</fullName>
    </submittedName>
</protein>
<gene>
    <name evidence="2" type="ORF">ACFQND_02585</name>
</gene>
<accession>A0ABW1TR81</accession>
<comment type="caution">
    <text evidence="2">The sequence shown here is derived from an EMBL/GenBank/DDBJ whole genome shotgun (WGS) entry which is preliminary data.</text>
</comment>
<dbReference type="Gene3D" id="3.10.129.10">
    <property type="entry name" value="Hotdog Thioesterase"/>
    <property type="match status" value="1"/>
</dbReference>
<organism evidence="2 3">
    <name type="scientific">Polaromonas aquatica</name>
    <dbReference type="NCBI Taxonomy" id="332657"/>
    <lineage>
        <taxon>Bacteria</taxon>
        <taxon>Pseudomonadati</taxon>
        <taxon>Pseudomonadota</taxon>
        <taxon>Betaproteobacteria</taxon>
        <taxon>Burkholderiales</taxon>
        <taxon>Comamonadaceae</taxon>
        <taxon>Polaromonas</taxon>
    </lineage>
</organism>
<feature type="domain" description="MaoC-like" evidence="1">
    <location>
        <begin position="13"/>
        <end position="118"/>
    </location>
</feature>
<dbReference type="PANTHER" id="PTHR43664:SF1">
    <property type="entry name" value="BETA-METHYLMALYL-COA DEHYDRATASE"/>
    <property type="match status" value="1"/>
</dbReference>
<reference evidence="3" key="1">
    <citation type="journal article" date="2019" name="Int. J. Syst. Evol. Microbiol.">
        <title>The Global Catalogue of Microorganisms (GCM) 10K type strain sequencing project: providing services to taxonomists for standard genome sequencing and annotation.</title>
        <authorList>
            <consortium name="The Broad Institute Genomics Platform"/>
            <consortium name="The Broad Institute Genome Sequencing Center for Infectious Disease"/>
            <person name="Wu L."/>
            <person name="Ma J."/>
        </authorList>
    </citation>
    <scope>NUCLEOTIDE SEQUENCE [LARGE SCALE GENOMIC DNA]</scope>
    <source>
        <strain evidence="3">CCUG 39402</strain>
    </source>
</reference>
<dbReference type="SUPFAM" id="SSF54637">
    <property type="entry name" value="Thioesterase/thiol ester dehydrase-isomerase"/>
    <property type="match status" value="1"/>
</dbReference>
<evidence type="ECO:0000313" key="3">
    <source>
        <dbReference type="Proteomes" id="UP001596270"/>
    </source>
</evidence>
<sequence length="160" mass="17427">MFNLPFNELALGQRTRSRGRTITETDVVNFCGLTGNWLDIHADAEFSKNSKFGQRVVQGGLVFVISNALFGYDGGVIEAFYGVNNLRFVHPTFIGDTLHSEAEITGLREKGDKHGVATARLQAVNQHGEVVMSCDFSVLVHRERVPGCIPITGTFTGVAA</sequence>
<dbReference type="InterPro" id="IPR052342">
    <property type="entry name" value="MCH/BMMD"/>
</dbReference>
<dbReference type="PANTHER" id="PTHR43664">
    <property type="entry name" value="MONOAMINE OXIDASE-RELATED"/>
    <property type="match status" value="1"/>
</dbReference>
<evidence type="ECO:0000313" key="2">
    <source>
        <dbReference type="EMBL" id="MFC6280114.1"/>
    </source>
</evidence>
<dbReference type="Pfam" id="PF01575">
    <property type="entry name" value="MaoC_dehydratas"/>
    <property type="match status" value="1"/>
</dbReference>
<dbReference type="EMBL" id="JBHSRS010000005">
    <property type="protein sequence ID" value="MFC6280114.1"/>
    <property type="molecule type" value="Genomic_DNA"/>
</dbReference>
<dbReference type="InterPro" id="IPR002539">
    <property type="entry name" value="MaoC-like_dom"/>
</dbReference>
<dbReference type="InterPro" id="IPR029069">
    <property type="entry name" value="HotDog_dom_sf"/>
</dbReference>
<proteinExistence type="predicted"/>
<keyword evidence="3" id="KW-1185">Reference proteome</keyword>
<evidence type="ECO:0000259" key="1">
    <source>
        <dbReference type="Pfam" id="PF01575"/>
    </source>
</evidence>